<sequence length="60" mass="6434">MPLLAAQLQAASTRGVFGVALRVRNAPETDPVRPDAVPTAITPSAFNVSVSKAFIYRTHR</sequence>
<organism evidence="1 2">
    <name type="scientific">Mycolicibacterium alvei</name>
    <dbReference type="NCBI Taxonomy" id="67081"/>
    <lineage>
        <taxon>Bacteria</taxon>
        <taxon>Bacillati</taxon>
        <taxon>Actinomycetota</taxon>
        <taxon>Actinomycetes</taxon>
        <taxon>Mycobacteriales</taxon>
        <taxon>Mycobacteriaceae</taxon>
        <taxon>Mycolicibacterium</taxon>
    </lineage>
</organism>
<geneLocation type="plasmid" evidence="1 2">
    <name>pJCM12272</name>
</geneLocation>
<evidence type="ECO:0000313" key="1">
    <source>
        <dbReference type="EMBL" id="BBX30575.1"/>
    </source>
</evidence>
<accession>A0A6N4V2R7</accession>
<evidence type="ECO:0000313" key="2">
    <source>
        <dbReference type="Proteomes" id="UP000466906"/>
    </source>
</evidence>
<keyword evidence="1" id="KW-0614">Plasmid</keyword>
<gene>
    <name evidence="1" type="ORF">MALV_57000</name>
</gene>
<reference evidence="1 2" key="1">
    <citation type="journal article" date="2019" name="Emerg. Microbes Infect.">
        <title>Comprehensive subspecies identification of 175 nontuberculous mycobacteria species based on 7547 genomic profiles.</title>
        <authorList>
            <person name="Matsumoto Y."/>
            <person name="Kinjo T."/>
            <person name="Motooka D."/>
            <person name="Nabeya D."/>
            <person name="Jung N."/>
            <person name="Uechi K."/>
            <person name="Horii T."/>
            <person name="Iida T."/>
            <person name="Fujita J."/>
            <person name="Nakamura S."/>
        </authorList>
    </citation>
    <scope>NUCLEOTIDE SEQUENCE [LARGE SCALE GENOMIC DNA]</scope>
    <source>
        <strain evidence="1 2">JCM 12272</strain>
        <plasmid evidence="1">pJCM12272</plasmid>
    </source>
</reference>
<dbReference type="AlphaFoldDB" id="A0A6N4V2R7"/>
<protein>
    <submittedName>
        <fullName evidence="1">Uncharacterized protein</fullName>
    </submittedName>
</protein>
<proteinExistence type="predicted"/>
<keyword evidence="2" id="KW-1185">Reference proteome</keyword>
<name>A0A6N4V2R7_9MYCO</name>
<dbReference type="EMBL" id="AP022566">
    <property type="protein sequence ID" value="BBX30575.1"/>
    <property type="molecule type" value="Genomic_DNA"/>
</dbReference>
<dbReference type="KEGG" id="malv:MALV_57000"/>
<dbReference type="Proteomes" id="UP000466906">
    <property type="component" value="Plasmid pJCM12272"/>
</dbReference>